<dbReference type="Gene3D" id="2.170.130.10">
    <property type="entry name" value="TonB-dependent receptor, plug domain"/>
    <property type="match status" value="1"/>
</dbReference>
<keyword evidence="13" id="KW-0675">Receptor</keyword>
<evidence type="ECO:0000256" key="5">
    <source>
        <dbReference type="ARBA" id="ARBA00023077"/>
    </source>
</evidence>
<keyword evidence="4 8" id="KW-0812">Transmembrane</keyword>
<evidence type="ECO:0000256" key="9">
    <source>
        <dbReference type="RuleBase" id="RU003357"/>
    </source>
</evidence>
<feature type="chain" id="PRO_5047248725" evidence="10">
    <location>
        <begin position="20"/>
        <end position="1123"/>
    </location>
</feature>
<comment type="similarity">
    <text evidence="8 9">Belongs to the TonB-dependent receptor family.</text>
</comment>
<evidence type="ECO:0000256" key="3">
    <source>
        <dbReference type="ARBA" id="ARBA00022452"/>
    </source>
</evidence>
<keyword evidence="5 9" id="KW-0798">TonB box</keyword>
<dbReference type="NCBIfam" id="TIGR04057">
    <property type="entry name" value="SusC_RagA_signa"/>
    <property type="match status" value="1"/>
</dbReference>
<dbReference type="InterPro" id="IPR000531">
    <property type="entry name" value="Beta-barrel_TonB"/>
</dbReference>
<keyword evidence="3 8" id="KW-1134">Transmembrane beta strand</keyword>
<dbReference type="InterPro" id="IPR012910">
    <property type="entry name" value="Plug_dom"/>
</dbReference>
<keyword evidence="6 8" id="KW-0472">Membrane</keyword>
<dbReference type="EMBL" id="JACOOI010000001">
    <property type="protein sequence ID" value="MBC5641667.1"/>
    <property type="molecule type" value="Genomic_DNA"/>
</dbReference>
<dbReference type="InterPro" id="IPR018247">
    <property type="entry name" value="EF_Hand_1_Ca_BS"/>
</dbReference>
<organism evidence="13 14">
    <name type="scientific">Parabacteroides segnis</name>
    <dbReference type="NCBI Taxonomy" id="2763058"/>
    <lineage>
        <taxon>Bacteria</taxon>
        <taxon>Pseudomonadati</taxon>
        <taxon>Bacteroidota</taxon>
        <taxon>Bacteroidia</taxon>
        <taxon>Bacteroidales</taxon>
        <taxon>Tannerellaceae</taxon>
        <taxon>Parabacteroides</taxon>
    </lineage>
</organism>
<evidence type="ECO:0000259" key="12">
    <source>
        <dbReference type="Pfam" id="PF07715"/>
    </source>
</evidence>
<dbReference type="InterPro" id="IPR036942">
    <property type="entry name" value="Beta-barrel_TonB_sf"/>
</dbReference>
<comment type="caution">
    <text evidence="13">The sequence shown here is derived from an EMBL/GenBank/DDBJ whole genome shotgun (WGS) entry which is preliminary data.</text>
</comment>
<evidence type="ECO:0000256" key="10">
    <source>
        <dbReference type="SAM" id="SignalP"/>
    </source>
</evidence>
<evidence type="ECO:0000256" key="1">
    <source>
        <dbReference type="ARBA" id="ARBA00004571"/>
    </source>
</evidence>
<accession>A0ABR7DVZ1</accession>
<dbReference type="InterPro" id="IPR023997">
    <property type="entry name" value="TonB-dep_OMP_SusC/RagA_CS"/>
</dbReference>
<evidence type="ECO:0000256" key="8">
    <source>
        <dbReference type="PROSITE-ProRule" id="PRU01360"/>
    </source>
</evidence>
<comment type="subcellular location">
    <subcellularLocation>
        <location evidence="1 8">Cell outer membrane</location>
        <topology evidence="1 8">Multi-pass membrane protein</topology>
    </subcellularLocation>
</comment>
<evidence type="ECO:0000256" key="7">
    <source>
        <dbReference type="ARBA" id="ARBA00023237"/>
    </source>
</evidence>
<keyword evidence="7 8" id="KW-0998">Cell outer membrane</keyword>
<feature type="signal peptide" evidence="10">
    <location>
        <begin position="1"/>
        <end position="19"/>
    </location>
</feature>
<keyword evidence="10" id="KW-0732">Signal</keyword>
<sequence length="1123" mass="124729">MKRICLLFLLLLCTVGAMAQKRSITGIVVDMTGEPIIGASIVEMGTTNGTVTDIDGKFSLSVASNGKIQITYVGYKSETLTIKNQTVLQIKLEEDSEMLSEVVITGYGGTQLRSKLTNSISKVKEDHLAVGLFSNPAQALSGSVAGLKVTQSTGNPAASPVIVLRGGTNLDGTGSPLILVDGQQRDDLSDINPADIESMEVLKDAGATALYGARANNGVILVTTKRGKVGHTSINVKAQVGLNYMRNPYDFMDGGDYLYWMRKSYQNAGQVFKSVSGKWVGWNDMSTLTGNQPYGTGNVYWADAAKTIPADGNSNSSAVWSTMKYSDDLAFLLKQGWKTMTDPVYGDELIYRDWDMAANNLNHPAISQDYNVNISGGNDKGNYYASVGYNRTEGIPLDNFYQRVNATLNADYKIRDWLTSSTSVSFSDSKWNGLPNGLERKEDLTEYDETEHNFFVRMLSAPPTLRGYNANGDLLLGRDYKDGNQGINSSKFGRDYTANKFNFGETLNFQILKDLSLKVGAMWMYDEKLKEKYDQDFLQSPGNINKTRKASGYFNRVFKQTYNAVANYNLNIGQTHSLNALVGFEYYNEAKKGFSAEGSGAPTDGLKDLGLTASGANQRSIDSWHEKKAILSYFGRVNYDYLGKYLLSATLRHDGYSVLLGDNRWGTFPGVSVGWIFGREKFMENLQTIISFAKLRASYGLNGNVSKIGAYELQGDYSTVSYGGLSGFQIGNLPNPSLRWEKSHTLEAGLDFGFLENKINANFTFYNRRTQDKYANIPLPGSSGFDSFKTNNGEIQNRGLEIELSFKVINNNDIKWNIGVNAAYNKNKILKLPDNGLERNRQNAFQVYDPKTKELIWVGGYQEGQEPGALYAFQYEGVYKSYDEIPGNLKDIAYKSSGLTLYGPDAWAALPESQKVGSNGKPLALPIQPGDAKFKDVNGDGVIDDYDMVKVGNTIPHWTGGINTDFTWKDFSLYVRMDYALDYKLHDFSSSWIMGNLQGTFNTLEKTKDSWTPENPNAKYPIYVWADQLGKGNYQRRSTMFTHEGSYLAFREVAFTYTMPKKLISKWNIERLAFTVTGQNLGYLTAAKDLFSPEPTEILNEDDLHLGGYPLPRSVIFGINLTF</sequence>
<feature type="domain" description="TonB-dependent receptor-like beta-barrel" evidence="11">
    <location>
        <begin position="470"/>
        <end position="828"/>
    </location>
</feature>
<evidence type="ECO:0000256" key="6">
    <source>
        <dbReference type="ARBA" id="ARBA00023136"/>
    </source>
</evidence>
<evidence type="ECO:0000256" key="2">
    <source>
        <dbReference type="ARBA" id="ARBA00022448"/>
    </source>
</evidence>
<proteinExistence type="inferred from homology"/>
<reference evidence="13 14" key="1">
    <citation type="submission" date="2020-08" db="EMBL/GenBank/DDBJ databases">
        <title>Genome public.</title>
        <authorList>
            <person name="Liu C."/>
            <person name="Sun Q."/>
        </authorList>
    </citation>
    <scope>NUCLEOTIDE SEQUENCE [LARGE SCALE GENOMIC DNA]</scope>
    <source>
        <strain evidence="13 14">BX2</strain>
    </source>
</reference>
<dbReference type="PROSITE" id="PS00018">
    <property type="entry name" value="EF_HAND_1"/>
    <property type="match status" value="1"/>
</dbReference>
<gene>
    <name evidence="13" type="ORF">H8S77_02015</name>
</gene>
<dbReference type="Pfam" id="PF00593">
    <property type="entry name" value="TonB_dep_Rec_b-barrel"/>
    <property type="match status" value="1"/>
</dbReference>
<evidence type="ECO:0000256" key="4">
    <source>
        <dbReference type="ARBA" id="ARBA00022692"/>
    </source>
</evidence>
<dbReference type="RefSeq" id="WP_186958073.1">
    <property type="nucleotide sequence ID" value="NZ_JACOOI010000001.1"/>
</dbReference>
<dbReference type="PROSITE" id="PS52016">
    <property type="entry name" value="TONB_DEPENDENT_REC_3"/>
    <property type="match status" value="1"/>
</dbReference>
<evidence type="ECO:0000259" key="11">
    <source>
        <dbReference type="Pfam" id="PF00593"/>
    </source>
</evidence>
<dbReference type="NCBIfam" id="TIGR04056">
    <property type="entry name" value="OMP_RagA_SusC"/>
    <property type="match status" value="1"/>
</dbReference>
<feature type="domain" description="TonB-dependent receptor plug" evidence="12">
    <location>
        <begin position="115"/>
        <end position="219"/>
    </location>
</feature>
<evidence type="ECO:0000313" key="14">
    <source>
        <dbReference type="Proteomes" id="UP000644010"/>
    </source>
</evidence>
<dbReference type="Gene3D" id="2.40.170.20">
    <property type="entry name" value="TonB-dependent receptor, beta-barrel domain"/>
    <property type="match status" value="1"/>
</dbReference>
<dbReference type="Pfam" id="PF13715">
    <property type="entry name" value="CarbopepD_reg_2"/>
    <property type="match status" value="1"/>
</dbReference>
<dbReference type="Pfam" id="PF07715">
    <property type="entry name" value="Plug"/>
    <property type="match status" value="1"/>
</dbReference>
<evidence type="ECO:0000313" key="13">
    <source>
        <dbReference type="EMBL" id="MBC5641667.1"/>
    </source>
</evidence>
<dbReference type="InterPro" id="IPR023996">
    <property type="entry name" value="TonB-dep_OMP_SusC/RagA"/>
</dbReference>
<keyword evidence="14" id="KW-1185">Reference proteome</keyword>
<dbReference type="InterPro" id="IPR037066">
    <property type="entry name" value="Plug_dom_sf"/>
</dbReference>
<protein>
    <submittedName>
        <fullName evidence="13">TonB-dependent receptor</fullName>
    </submittedName>
</protein>
<dbReference type="Proteomes" id="UP000644010">
    <property type="component" value="Unassembled WGS sequence"/>
</dbReference>
<dbReference type="SUPFAM" id="SSF56935">
    <property type="entry name" value="Porins"/>
    <property type="match status" value="1"/>
</dbReference>
<dbReference type="InterPro" id="IPR008969">
    <property type="entry name" value="CarboxyPept-like_regulatory"/>
</dbReference>
<dbReference type="SUPFAM" id="SSF49464">
    <property type="entry name" value="Carboxypeptidase regulatory domain-like"/>
    <property type="match status" value="1"/>
</dbReference>
<dbReference type="Gene3D" id="2.60.40.1120">
    <property type="entry name" value="Carboxypeptidase-like, regulatory domain"/>
    <property type="match status" value="1"/>
</dbReference>
<name>A0ABR7DVZ1_9BACT</name>
<keyword evidence="2 8" id="KW-0813">Transport</keyword>
<dbReference type="InterPro" id="IPR039426">
    <property type="entry name" value="TonB-dep_rcpt-like"/>
</dbReference>